<accession>A0A0F6YMA5</accession>
<dbReference type="RefSeq" id="WP_053237041.1">
    <property type="nucleotide sequence ID" value="NZ_CP011125.1"/>
</dbReference>
<reference evidence="2 3" key="1">
    <citation type="submission" date="2015-03" db="EMBL/GenBank/DDBJ databases">
        <title>Genome assembly of Sandaracinus amylolyticus DSM 53668.</title>
        <authorList>
            <person name="Sharma G."/>
            <person name="Subramanian S."/>
        </authorList>
    </citation>
    <scope>NUCLEOTIDE SEQUENCE [LARGE SCALE GENOMIC DNA]</scope>
    <source>
        <strain evidence="2 3">DSM 53668</strain>
    </source>
</reference>
<evidence type="ECO:0000313" key="3">
    <source>
        <dbReference type="Proteomes" id="UP000034883"/>
    </source>
</evidence>
<dbReference type="AlphaFoldDB" id="A0A0F6YMA5"/>
<dbReference type="CDD" id="cd02440">
    <property type="entry name" value="AdoMet_MTases"/>
    <property type="match status" value="1"/>
</dbReference>
<dbReference type="SUPFAM" id="SSF53335">
    <property type="entry name" value="S-adenosyl-L-methionine-dependent methyltransferases"/>
    <property type="match status" value="1"/>
</dbReference>
<dbReference type="OrthoDB" id="474235at2"/>
<dbReference type="InterPro" id="IPR029063">
    <property type="entry name" value="SAM-dependent_MTases_sf"/>
</dbReference>
<dbReference type="Pfam" id="PF13649">
    <property type="entry name" value="Methyltransf_25"/>
    <property type="match status" value="1"/>
</dbReference>
<dbReference type="STRING" id="927083.DB32_007190"/>
<evidence type="ECO:0000259" key="1">
    <source>
        <dbReference type="Pfam" id="PF13649"/>
    </source>
</evidence>
<keyword evidence="3" id="KW-1185">Reference proteome</keyword>
<dbReference type="KEGG" id="samy:DB32_007190"/>
<evidence type="ECO:0000313" key="2">
    <source>
        <dbReference type="EMBL" id="AKF10041.1"/>
    </source>
</evidence>
<proteinExistence type="predicted"/>
<dbReference type="EMBL" id="CP011125">
    <property type="protein sequence ID" value="AKF10041.1"/>
    <property type="molecule type" value="Genomic_DNA"/>
</dbReference>
<gene>
    <name evidence="2" type="ORF">DB32_007190</name>
</gene>
<dbReference type="Proteomes" id="UP000034883">
    <property type="component" value="Chromosome"/>
</dbReference>
<name>A0A0F6YMA5_9BACT</name>
<protein>
    <recommendedName>
        <fullName evidence="1">Methyltransferase domain-containing protein</fullName>
    </recommendedName>
</protein>
<dbReference type="Gene3D" id="3.40.50.150">
    <property type="entry name" value="Vaccinia Virus protein VP39"/>
    <property type="match status" value="1"/>
</dbReference>
<dbReference type="InterPro" id="IPR041698">
    <property type="entry name" value="Methyltransf_25"/>
</dbReference>
<organism evidence="2 3">
    <name type="scientific">Sandaracinus amylolyticus</name>
    <dbReference type="NCBI Taxonomy" id="927083"/>
    <lineage>
        <taxon>Bacteria</taxon>
        <taxon>Pseudomonadati</taxon>
        <taxon>Myxococcota</taxon>
        <taxon>Polyangia</taxon>
        <taxon>Polyangiales</taxon>
        <taxon>Sandaracinaceae</taxon>
        <taxon>Sandaracinus</taxon>
    </lineage>
</organism>
<sequence>MSDRDRLSLVAHAAMPLCNPLALAELDALLERAPVAPGERVLDLGAGRGDAALRTSGAHLTLVDRSDVYLEEARRRARGREHVELVLADAATYLERLEGPVALAICLGASHALSGLETAARALSQRAHRVLIGDLVALGARAEATFGAPPLESLAVGAPHVLLGPDRLRAYEDAWARAVSSHLEAFPHDPAAEWANARIAWMRDHDDALSELAFAAWVL</sequence>
<feature type="domain" description="Methyltransferase" evidence="1">
    <location>
        <begin position="41"/>
        <end position="131"/>
    </location>
</feature>